<dbReference type="Pfam" id="PF25555">
    <property type="entry name" value="RAB3A-like_C"/>
    <property type="match status" value="1"/>
</dbReference>
<dbReference type="Proteomes" id="UP000681722">
    <property type="component" value="Unassembled WGS sequence"/>
</dbReference>
<dbReference type="GO" id="GO:0005085">
    <property type="term" value="F:guanyl-nucleotide exchange factor activity"/>
    <property type="evidence" value="ECO:0007669"/>
    <property type="project" value="InterPro"/>
</dbReference>
<dbReference type="EMBL" id="CAJNOQ010001075">
    <property type="protein sequence ID" value="CAF0865834.1"/>
    <property type="molecule type" value="Genomic_DNA"/>
</dbReference>
<dbReference type="OrthoDB" id="5560525at2759"/>
<comment type="similarity">
    <text evidence="2">Belongs to the SEC2 family.</text>
</comment>
<feature type="coiled-coil region" evidence="3">
    <location>
        <begin position="62"/>
        <end position="149"/>
    </location>
</feature>
<proteinExistence type="inferred from homology"/>
<feature type="region of interest" description="Disordered" evidence="4">
    <location>
        <begin position="186"/>
        <end position="205"/>
    </location>
</feature>
<dbReference type="Pfam" id="PF06428">
    <property type="entry name" value="Sec2p"/>
    <property type="match status" value="1"/>
</dbReference>
<name>A0A813WTB5_9BILA</name>
<dbReference type="SUPFAM" id="SSF144284">
    <property type="entry name" value="Sec2 N-terminal region"/>
    <property type="match status" value="1"/>
</dbReference>
<evidence type="ECO:0000256" key="1">
    <source>
        <dbReference type="ARBA" id="ARBA00023054"/>
    </source>
</evidence>
<dbReference type="CDD" id="cd21044">
    <property type="entry name" value="Rab11BD_RAB3IP_like"/>
    <property type="match status" value="1"/>
</dbReference>
<dbReference type="Gene3D" id="1.20.5.4880">
    <property type="match status" value="1"/>
</dbReference>
<keyword evidence="8" id="KW-1185">Reference proteome</keyword>
<dbReference type="GO" id="GO:0070319">
    <property type="term" value="C:Golgi to plasma membrane transport vesicle"/>
    <property type="evidence" value="ECO:0007669"/>
    <property type="project" value="TreeGrafter"/>
</dbReference>
<dbReference type="EMBL" id="CAJOBC010001075">
    <property type="protein sequence ID" value="CAF3653326.1"/>
    <property type="molecule type" value="Genomic_DNA"/>
</dbReference>
<dbReference type="InterPro" id="IPR009449">
    <property type="entry name" value="Sec2_N"/>
</dbReference>
<evidence type="ECO:0000256" key="4">
    <source>
        <dbReference type="SAM" id="MobiDB-lite"/>
    </source>
</evidence>
<dbReference type="InterPro" id="IPR040351">
    <property type="entry name" value="RAB3IL/RAB3IP/Sec2"/>
</dbReference>
<accession>A0A813WTB5</accession>
<sequence length="419" mass="47547">MEHSLENHLLVSHETCGYQNRSDASDANSVDSAFSLDSVTSPNGCLNTTMSSGDTLSHTVLFDELKRVKEDLKQKDDEVRRASELRENVDKEIQDLTASLFESAHLMVEDAKRAQSNTEQKLKVANQTIEALLVENSQLKKTVTELKDIVNSCRSSISSTSRSSNSLSTTPSNSILATSHSISSSNFDQSSIISTSSSSPSVPLSKKLKDKCKQHIRSSSDLQSWSTTNFSNINNDYEQNSDMNDVSNDDKCLNKWFEFCFRCQDNWPLVNNVILREFARWEENPTIERYSSAFMHRVYNEDIGPCLSFPNAELSTRIINAIERNEVIIEAFHPRTPEEAMKVCSLTGDLCQCDYRIRLGEKGDWYPLSHLSRNRIASVCDFFTYIRHVQNGLVKTDTRSRYNKIIELRKQMAYARLGL</sequence>
<dbReference type="AlphaFoldDB" id="A0A813WTB5"/>
<evidence type="ECO:0000256" key="2">
    <source>
        <dbReference type="ARBA" id="ARBA00025794"/>
    </source>
</evidence>
<feature type="domain" description="GDP/GTP exchange factor Sec2 N-terminal" evidence="5">
    <location>
        <begin position="45"/>
        <end position="147"/>
    </location>
</feature>
<organism evidence="6 8">
    <name type="scientific">Didymodactylos carnosus</name>
    <dbReference type="NCBI Taxonomy" id="1234261"/>
    <lineage>
        <taxon>Eukaryota</taxon>
        <taxon>Metazoa</taxon>
        <taxon>Spiralia</taxon>
        <taxon>Gnathifera</taxon>
        <taxon>Rotifera</taxon>
        <taxon>Eurotatoria</taxon>
        <taxon>Bdelloidea</taxon>
        <taxon>Philodinida</taxon>
        <taxon>Philodinidae</taxon>
        <taxon>Didymodactylos</taxon>
    </lineage>
</organism>
<dbReference type="PANTHER" id="PTHR14430:SF0">
    <property type="entry name" value="SEC2P DOMAIN-CONTAINING PROTEIN"/>
    <property type="match status" value="1"/>
</dbReference>
<gene>
    <name evidence="6" type="ORF">GPM918_LOCUS6832</name>
    <name evidence="7" type="ORF">SRO942_LOCUS6832</name>
</gene>
<dbReference type="Proteomes" id="UP000663829">
    <property type="component" value="Unassembled WGS sequence"/>
</dbReference>
<dbReference type="GO" id="GO:0006887">
    <property type="term" value="P:exocytosis"/>
    <property type="evidence" value="ECO:0007669"/>
    <property type="project" value="TreeGrafter"/>
</dbReference>
<evidence type="ECO:0000259" key="5">
    <source>
        <dbReference type="Pfam" id="PF06428"/>
    </source>
</evidence>
<dbReference type="PANTHER" id="PTHR14430">
    <property type="entry name" value="RABIN3-RELATED"/>
    <property type="match status" value="1"/>
</dbReference>
<reference evidence="6" key="1">
    <citation type="submission" date="2021-02" db="EMBL/GenBank/DDBJ databases">
        <authorList>
            <person name="Nowell W R."/>
        </authorList>
    </citation>
    <scope>NUCLEOTIDE SEQUENCE</scope>
</reference>
<protein>
    <recommendedName>
        <fullName evidence="5">GDP/GTP exchange factor Sec2 N-terminal domain-containing protein</fullName>
    </recommendedName>
</protein>
<comment type="caution">
    <text evidence="6">The sequence shown here is derived from an EMBL/GenBank/DDBJ whole genome shotgun (WGS) entry which is preliminary data.</text>
</comment>
<evidence type="ECO:0000256" key="3">
    <source>
        <dbReference type="SAM" id="Coils"/>
    </source>
</evidence>
<evidence type="ECO:0000313" key="7">
    <source>
        <dbReference type="EMBL" id="CAF3653326.1"/>
    </source>
</evidence>
<keyword evidence="1 3" id="KW-0175">Coiled coil</keyword>
<feature type="compositionally biased region" description="Low complexity" evidence="4">
    <location>
        <begin position="186"/>
        <end position="201"/>
    </location>
</feature>
<evidence type="ECO:0000313" key="8">
    <source>
        <dbReference type="Proteomes" id="UP000663829"/>
    </source>
</evidence>
<evidence type="ECO:0000313" key="6">
    <source>
        <dbReference type="EMBL" id="CAF0865834.1"/>
    </source>
</evidence>